<keyword evidence="2" id="KW-1185">Reference proteome</keyword>
<proteinExistence type="predicted"/>
<comment type="caution">
    <text evidence="1">The sequence shown here is derived from an EMBL/GenBank/DDBJ whole genome shotgun (WGS) entry which is preliminary data.</text>
</comment>
<accession>A0ABQ0JIT0</accession>
<gene>
    <name evidence="1" type="ORF">JCM19239_2844</name>
</gene>
<protein>
    <submittedName>
        <fullName evidence="1">Uncharacterized protein</fullName>
    </submittedName>
</protein>
<reference evidence="2" key="2">
    <citation type="submission" date="2014-09" db="EMBL/GenBank/DDBJ databases">
        <authorList>
            <consortium name="NBRP consortium"/>
            <person name="Sawabe T."/>
            <person name="Meirelles P."/>
            <person name="Nakanishi M."/>
            <person name="Sayaka M."/>
            <person name="Hattori M."/>
            <person name="Ohkuma M."/>
        </authorList>
    </citation>
    <scope>NUCLEOTIDE SEQUENCE [LARGE SCALE GENOMIC DNA]</scope>
    <source>
        <strain evidence="2">JCM 19239</strain>
    </source>
</reference>
<evidence type="ECO:0000313" key="2">
    <source>
        <dbReference type="Proteomes" id="UP000029223"/>
    </source>
</evidence>
<organism evidence="1 2">
    <name type="scientific">Vibrio variabilis</name>
    <dbReference type="NCBI Taxonomy" id="990271"/>
    <lineage>
        <taxon>Bacteria</taxon>
        <taxon>Pseudomonadati</taxon>
        <taxon>Pseudomonadota</taxon>
        <taxon>Gammaproteobacteria</taxon>
        <taxon>Vibrionales</taxon>
        <taxon>Vibrionaceae</taxon>
        <taxon>Vibrio</taxon>
    </lineage>
</organism>
<evidence type="ECO:0000313" key="1">
    <source>
        <dbReference type="EMBL" id="GAL28659.1"/>
    </source>
</evidence>
<sequence length="205" mass="22978">MIPVTIAKKHASDTYASIGRSEIVSATVVENGYECERTSRYLIVYPRTSHEHRKNNTVCHLKLKYSKVGQESEHHSSMCVEPGIFDGIFTNRSSLDSKVACFHQSELKAMIPDVASPIAFVDRVYSLKDEQFLEPRGDGSFVDLNSQCSRELDAYVYLVSDGLNMSPFALLLTLEPILRLLCLVAGSPIKTQFTKFNDNASFNLF</sequence>
<dbReference type="Proteomes" id="UP000029223">
    <property type="component" value="Unassembled WGS sequence"/>
</dbReference>
<name>A0ABQ0JIT0_9VIBR</name>
<dbReference type="EMBL" id="BBMS01000047">
    <property type="protein sequence ID" value="GAL28659.1"/>
    <property type="molecule type" value="Genomic_DNA"/>
</dbReference>
<reference evidence="2" key="1">
    <citation type="submission" date="2014-09" db="EMBL/GenBank/DDBJ databases">
        <title>Vibrio variabilis JCM 19239. (C206) whole genome shotgun sequence.</title>
        <authorList>
            <person name="Sawabe T."/>
            <person name="Meirelles P."/>
            <person name="Nakanishi M."/>
            <person name="Sayaka M."/>
            <person name="Hattori M."/>
            <person name="Ohkuma M."/>
        </authorList>
    </citation>
    <scope>NUCLEOTIDE SEQUENCE [LARGE SCALE GENOMIC DNA]</scope>
    <source>
        <strain evidence="2">JCM 19239</strain>
    </source>
</reference>